<dbReference type="InterPro" id="IPR018997">
    <property type="entry name" value="PUB_domain"/>
</dbReference>
<evidence type="ECO:0000259" key="3">
    <source>
        <dbReference type="PROSITE" id="PS50030"/>
    </source>
</evidence>
<dbReference type="InterPro" id="IPR036339">
    <property type="entry name" value="PUB-like_dom_sf"/>
</dbReference>
<dbReference type="InterPro" id="IPR013087">
    <property type="entry name" value="Znf_C2H2_type"/>
</dbReference>
<dbReference type="InterPro" id="IPR015940">
    <property type="entry name" value="UBA"/>
</dbReference>
<dbReference type="Gene3D" id="1.20.58.2190">
    <property type="match status" value="2"/>
</dbReference>
<keyword evidence="2" id="KW-1133">Transmembrane helix</keyword>
<sequence length="504" mass="56793">MAGVSLKCGDCGALLKSVQEAQDHADLTSHSNFSESTEAVLNLVCTTCCKPCRSKTETDLHTKRTGHTEFVDKTAEVTKPISLEVPKVAAMDIDEPAAADVSTTSQPEEMVAPEVDKKILEELEAMGFPTERATRALHYSGNASLEAAVNWVVEHENDPDIDEMPMVPVNSKVEAPKPSLTPEEMKQKAQELSMSSFVYTGNDKINHQLSACSIRNCYLGHQCCAERIRIGKELLEAKRIEEENERKRFVFVFLYSSVVFHHSCTLCSICLILMALRKAEKEEERRAREKIRQKLEEDKAERRRKLGLAPEDPATVKPSAPVVEEKKSMLPVRPATKQEQMRECLRSLKQCHKDDDAKVKRAFQTLLTYMGNVAKNPSEEKFRKIRLNNQTFQHLFSQSCCIIVSFDMISVNFCIQFGLHMEHELLDLLLIAFVLLYLLSFYISMKQDRVGSLQGGIRFLELCGFEKIEGEFLFLARDKVDMAVLNSAGSELTSAINNPFFGVL</sequence>
<dbReference type="Pfam" id="PF09409">
    <property type="entry name" value="PUB"/>
    <property type="match status" value="1"/>
</dbReference>
<dbReference type="PANTHER" id="PTHR46713:SF1">
    <property type="entry name" value="F13M7.16 PROTEIN"/>
    <property type="match status" value="1"/>
</dbReference>
<evidence type="ECO:0000313" key="5">
    <source>
        <dbReference type="Proteomes" id="UP000326939"/>
    </source>
</evidence>
<dbReference type="AlphaFoldDB" id="A0A5N5K100"/>
<evidence type="ECO:0000256" key="2">
    <source>
        <dbReference type="SAM" id="Phobius"/>
    </source>
</evidence>
<dbReference type="InterPro" id="IPR009060">
    <property type="entry name" value="UBA-like_sf"/>
</dbReference>
<dbReference type="PROSITE" id="PS00028">
    <property type="entry name" value="ZINC_FINGER_C2H2_1"/>
    <property type="match status" value="1"/>
</dbReference>
<dbReference type="SMART" id="SM00165">
    <property type="entry name" value="UBA"/>
    <property type="match status" value="1"/>
</dbReference>
<keyword evidence="2" id="KW-0812">Transmembrane</keyword>
<dbReference type="Pfam" id="PF24560">
    <property type="entry name" value="zf-C2H2_OTU1_C"/>
    <property type="match status" value="1"/>
</dbReference>
<organism evidence="4 5">
    <name type="scientific">Salix brachista</name>
    <dbReference type="NCBI Taxonomy" id="2182728"/>
    <lineage>
        <taxon>Eukaryota</taxon>
        <taxon>Viridiplantae</taxon>
        <taxon>Streptophyta</taxon>
        <taxon>Embryophyta</taxon>
        <taxon>Tracheophyta</taxon>
        <taxon>Spermatophyta</taxon>
        <taxon>Magnoliopsida</taxon>
        <taxon>eudicotyledons</taxon>
        <taxon>Gunneridae</taxon>
        <taxon>Pentapetalae</taxon>
        <taxon>rosids</taxon>
        <taxon>fabids</taxon>
        <taxon>Malpighiales</taxon>
        <taxon>Salicaceae</taxon>
        <taxon>Saliceae</taxon>
        <taxon>Salix</taxon>
    </lineage>
</organism>
<dbReference type="CDD" id="cd10461">
    <property type="entry name" value="PUB_UBA_plant"/>
    <property type="match status" value="1"/>
</dbReference>
<name>A0A5N5K100_9ROSI</name>
<dbReference type="PROSITE" id="PS50030">
    <property type="entry name" value="UBA"/>
    <property type="match status" value="1"/>
</dbReference>
<dbReference type="Proteomes" id="UP000326939">
    <property type="component" value="Chromosome 16"/>
</dbReference>
<gene>
    <name evidence="4" type="ORF">DKX38_025156</name>
</gene>
<dbReference type="CDD" id="cd14290">
    <property type="entry name" value="UBA_PUB_plant"/>
    <property type="match status" value="1"/>
</dbReference>
<keyword evidence="5" id="KW-1185">Reference proteome</keyword>
<protein>
    <recommendedName>
        <fullName evidence="3">UBA domain-containing protein</fullName>
    </recommendedName>
</protein>
<evidence type="ECO:0000256" key="1">
    <source>
        <dbReference type="SAM" id="Coils"/>
    </source>
</evidence>
<feature type="domain" description="UBA" evidence="3">
    <location>
        <begin position="114"/>
        <end position="155"/>
    </location>
</feature>
<dbReference type="PANTHER" id="PTHR46713">
    <property type="entry name" value="F13M7.16 PROTEIN"/>
    <property type="match status" value="1"/>
</dbReference>
<dbReference type="Pfam" id="PF22562">
    <property type="entry name" value="UBA_7"/>
    <property type="match status" value="1"/>
</dbReference>
<keyword evidence="2" id="KW-0472">Membrane</keyword>
<comment type="caution">
    <text evidence="4">The sequence shown here is derived from an EMBL/GenBank/DDBJ whole genome shotgun (WGS) entry which is preliminary data.</text>
</comment>
<dbReference type="SUPFAM" id="SSF46934">
    <property type="entry name" value="UBA-like"/>
    <property type="match status" value="1"/>
</dbReference>
<accession>A0A5N5K100</accession>
<dbReference type="InterPro" id="IPR057766">
    <property type="entry name" value="Znf-C2H2_OTU1-like_C"/>
</dbReference>
<dbReference type="SUPFAM" id="SSF143503">
    <property type="entry name" value="PUG domain-like"/>
    <property type="match status" value="2"/>
</dbReference>
<keyword evidence="1" id="KW-0175">Coiled coil</keyword>
<proteinExistence type="predicted"/>
<evidence type="ECO:0000313" key="4">
    <source>
        <dbReference type="EMBL" id="KAB5520837.1"/>
    </source>
</evidence>
<dbReference type="SMART" id="SM00580">
    <property type="entry name" value="PUG"/>
    <property type="match status" value="1"/>
</dbReference>
<feature type="coiled-coil region" evidence="1">
    <location>
        <begin position="273"/>
        <end position="301"/>
    </location>
</feature>
<dbReference type="Gene3D" id="1.10.8.10">
    <property type="entry name" value="DNA helicase RuvA subunit, C-terminal domain"/>
    <property type="match status" value="1"/>
</dbReference>
<dbReference type="EMBL" id="VDCV01000016">
    <property type="protein sequence ID" value="KAB5520837.1"/>
    <property type="molecule type" value="Genomic_DNA"/>
</dbReference>
<reference evidence="5" key="1">
    <citation type="journal article" date="2019" name="Gigascience">
        <title>De novo genome assembly of the endangered Acer yangbiense, a plant species with extremely small populations endemic to Yunnan Province, China.</title>
        <authorList>
            <person name="Yang J."/>
            <person name="Wariss H.M."/>
            <person name="Tao L."/>
            <person name="Zhang R."/>
            <person name="Yun Q."/>
            <person name="Hollingsworth P."/>
            <person name="Dao Z."/>
            <person name="Luo G."/>
            <person name="Guo H."/>
            <person name="Ma Y."/>
            <person name="Sun W."/>
        </authorList>
    </citation>
    <scope>NUCLEOTIDE SEQUENCE [LARGE SCALE GENOMIC DNA]</scope>
    <source>
        <strain evidence="5">cv. br00</strain>
    </source>
</reference>
<feature type="transmembrane region" description="Helical" evidence="2">
    <location>
        <begin position="425"/>
        <end position="443"/>
    </location>
</feature>